<evidence type="ECO:0000256" key="1">
    <source>
        <dbReference type="SAM" id="SignalP"/>
    </source>
</evidence>
<evidence type="ECO:0000313" key="3">
    <source>
        <dbReference type="Proteomes" id="UP000663853"/>
    </source>
</evidence>
<dbReference type="Proteomes" id="UP000663853">
    <property type="component" value="Unassembled WGS sequence"/>
</dbReference>
<dbReference type="AlphaFoldDB" id="A0A8H3HA46"/>
<dbReference type="EMBL" id="CAJMXA010003685">
    <property type="protein sequence ID" value="CAE6511068.1"/>
    <property type="molecule type" value="Genomic_DNA"/>
</dbReference>
<name>A0A8H3HA46_9AGAM</name>
<feature type="signal peptide" evidence="1">
    <location>
        <begin position="1"/>
        <end position="30"/>
    </location>
</feature>
<accession>A0A8H3HA46</accession>
<comment type="caution">
    <text evidence="2">The sequence shown here is derived from an EMBL/GenBank/DDBJ whole genome shotgun (WGS) entry which is preliminary data.</text>
</comment>
<proteinExistence type="predicted"/>
<sequence length="176" mass="18541">MLRSPLTRHFTIALFVLSLSMIIWCGPAEANNNLIARAGECTVDCTTGIDIFNRMMKLQDDLQPKYQVLDGHYTAGTDPTPVAAEIAGLFDAASTDIEAHPKDTTGVYNGKASAIANLADGIAADVAAHYPGPSDEVSDSAFQSIFTAALQLAGALSGKDDSFGLPIKNIIADLAR</sequence>
<gene>
    <name evidence="2" type="ORF">RDB_LOCUS128578</name>
</gene>
<protein>
    <submittedName>
        <fullName evidence="2">Uncharacterized protein</fullName>
    </submittedName>
</protein>
<keyword evidence="1" id="KW-0732">Signal</keyword>
<reference evidence="2" key="1">
    <citation type="submission" date="2021-01" db="EMBL/GenBank/DDBJ databases">
        <authorList>
            <person name="Kaushik A."/>
        </authorList>
    </citation>
    <scope>NUCLEOTIDE SEQUENCE</scope>
    <source>
        <strain evidence="2">AG6-10EEA</strain>
    </source>
</reference>
<organism evidence="2 3">
    <name type="scientific">Rhizoctonia solani</name>
    <dbReference type="NCBI Taxonomy" id="456999"/>
    <lineage>
        <taxon>Eukaryota</taxon>
        <taxon>Fungi</taxon>
        <taxon>Dikarya</taxon>
        <taxon>Basidiomycota</taxon>
        <taxon>Agaricomycotina</taxon>
        <taxon>Agaricomycetes</taxon>
        <taxon>Cantharellales</taxon>
        <taxon>Ceratobasidiaceae</taxon>
        <taxon>Rhizoctonia</taxon>
    </lineage>
</organism>
<feature type="chain" id="PRO_5034188277" evidence="1">
    <location>
        <begin position="31"/>
        <end position="176"/>
    </location>
</feature>
<evidence type="ECO:0000313" key="2">
    <source>
        <dbReference type="EMBL" id="CAE6511068.1"/>
    </source>
</evidence>